<organism evidence="2 3">
    <name type="scientific">Cirrhinus mrigala</name>
    <name type="common">Mrigala</name>
    <dbReference type="NCBI Taxonomy" id="683832"/>
    <lineage>
        <taxon>Eukaryota</taxon>
        <taxon>Metazoa</taxon>
        <taxon>Chordata</taxon>
        <taxon>Craniata</taxon>
        <taxon>Vertebrata</taxon>
        <taxon>Euteleostomi</taxon>
        <taxon>Actinopterygii</taxon>
        <taxon>Neopterygii</taxon>
        <taxon>Teleostei</taxon>
        <taxon>Ostariophysi</taxon>
        <taxon>Cypriniformes</taxon>
        <taxon>Cyprinidae</taxon>
        <taxon>Labeoninae</taxon>
        <taxon>Labeonini</taxon>
        <taxon>Cirrhinus</taxon>
    </lineage>
</organism>
<protein>
    <recommendedName>
        <fullName evidence="4">DUF2382 domain-containing protein</fullName>
    </recommendedName>
</protein>
<feature type="region of interest" description="Disordered" evidence="1">
    <location>
        <begin position="1"/>
        <end position="33"/>
    </location>
</feature>
<comment type="caution">
    <text evidence="2">The sequence shown here is derived from an EMBL/GenBank/DDBJ whole genome shotgun (WGS) entry which is preliminary data.</text>
</comment>
<feature type="non-terminal residue" evidence="2">
    <location>
        <position position="1"/>
    </location>
</feature>
<feature type="compositionally biased region" description="Basic and acidic residues" evidence="1">
    <location>
        <begin position="17"/>
        <end position="33"/>
    </location>
</feature>
<gene>
    <name evidence="2" type="ORF">M9458_034997</name>
</gene>
<name>A0ABD0PBW7_CIRMR</name>
<accession>A0ABD0PBW7</accession>
<dbReference type="EMBL" id="JAMKFB020000017">
    <property type="protein sequence ID" value="KAL0170401.1"/>
    <property type="molecule type" value="Genomic_DNA"/>
</dbReference>
<keyword evidence="3" id="KW-1185">Reference proteome</keyword>
<evidence type="ECO:0000256" key="1">
    <source>
        <dbReference type="SAM" id="MobiDB-lite"/>
    </source>
</evidence>
<evidence type="ECO:0000313" key="2">
    <source>
        <dbReference type="EMBL" id="KAL0170401.1"/>
    </source>
</evidence>
<dbReference type="AlphaFoldDB" id="A0ABD0PBW7"/>
<sequence length="50" mass="5632">NSDRKATEDTSEQMMVDAEHPTSDHSIVHEDRNKTQIHGDNVQIKAAKSE</sequence>
<dbReference type="Proteomes" id="UP001529510">
    <property type="component" value="Unassembled WGS sequence"/>
</dbReference>
<feature type="non-terminal residue" evidence="2">
    <location>
        <position position="50"/>
    </location>
</feature>
<evidence type="ECO:0008006" key="4">
    <source>
        <dbReference type="Google" id="ProtNLM"/>
    </source>
</evidence>
<proteinExistence type="predicted"/>
<reference evidence="2 3" key="1">
    <citation type="submission" date="2024-05" db="EMBL/GenBank/DDBJ databases">
        <title>Genome sequencing and assembly of Indian major carp, Cirrhinus mrigala (Hamilton, 1822).</title>
        <authorList>
            <person name="Mohindra V."/>
            <person name="Chowdhury L.M."/>
            <person name="Lal K."/>
            <person name="Jena J.K."/>
        </authorList>
    </citation>
    <scope>NUCLEOTIDE SEQUENCE [LARGE SCALE GENOMIC DNA]</scope>
    <source>
        <strain evidence="2">CM1030</strain>
        <tissue evidence="2">Blood</tissue>
    </source>
</reference>
<evidence type="ECO:0000313" key="3">
    <source>
        <dbReference type="Proteomes" id="UP001529510"/>
    </source>
</evidence>